<organism evidence="6 7">
    <name type="scientific">Rhizoclosmatium globosum</name>
    <dbReference type="NCBI Taxonomy" id="329046"/>
    <lineage>
        <taxon>Eukaryota</taxon>
        <taxon>Fungi</taxon>
        <taxon>Fungi incertae sedis</taxon>
        <taxon>Chytridiomycota</taxon>
        <taxon>Chytridiomycota incertae sedis</taxon>
        <taxon>Chytridiomycetes</taxon>
        <taxon>Chytridiales</taxon>
        <taxon>Chytriomycetaceae</taxon>
        <taxon>Rhizoclosmatium</taxon>
    </lineage>
</organism>
<name>A0A1Y2CV29_9FUNG</name>
<dbReference type="PROSITE" id="PS50865">
    <property type="entry name" value="ZF_MYND_2"/>
    <property type="match status" value="1"/>
</dbReference>
<dbReference type="GO" id="GO:0008270">
    <property type="term" value="F:zinc ion binding"/>
    <property type="evidence" value="ECO:0007669"/>
    <property type="project" value="UniProtKB-KW"/>
</dbReference>
<gene>
    <name evidence="6" type="ORF">BCR33DRAFT_712878</name>
</gene>
<feature type="domain" description="MYND-type" evidence="5">
    <location>
        <begin position="333"/>
        <end position="376"/>
    </location>
</feature>
<proteinExistence type="predicted"/>
<evidence type="ECO:0000256" key="1">
    <source>
        <dbReference type="ARBA" id="ARBA00022723"/>
    </source>
</evidence>
<dbReference type="OrthoDB" id="2131243at2759"/>
<dbReference type="Gene3D" id="6.10.140.2220">
    <property type="match status" value="1"/>
</dbReference>
<dbReference type="EMBL" id="MCGO01000006">
    <property type="protein sequence ID" value="ORY50920.1"/>
    <property type="molecule type" value="Genomic_DNA"/>
</dbReference>
<keyword evidence="1" id="KW-0479">Metal-binding</keyword>
<evidence type="ECO:0000313" key="7">
    <source>
        <dbReference type="Proteomes" id="UP000193642"/>
    </source>
</evidence>
<dbReference type="InterPro" id="IPR002893">
    <property type="entry name" value="Znf_MYND"/>
</dbReference>
<sequence length="463" mass="54257">MQPTFQTSRPPPPYMLPAKISTKDTSESALNENLRRIIEYYDTCQLHQLQIVLLLQMDDWIPFAKNEFLPHVPSFASNWLKRERNKRQPVVIEMMLLHLAYKWFRQPTMKLLTKMFINLAEEEMITFDCSPDSASRMKEQECVHRTGKAIFGHIFTFMGVLVRDGCVDQARDFLIEKYSLFEFGKGKETILEIYSHYINDVYCCQRGAKSCIQSGDDDEALAAIDKYAFKREDFEFVTNIINNANEHWFLRTMARHLLFLLKQALGSVTRKSLPSAVWSLDKIKSSEKPMHMYGKFPETERMPVDEYLSHWNNLVFHSTLGSPSRKNILGSSCSKCGDCRSKDQSPLKKCDRCEVEYYCSRNCQVMDWKLGHKRHCRQKGEYRLGDKVQLHGFMTGVYRNEMLGVLVGYTDVSDGHDVQWIVKSNEEKWRKEILVSAANLWLRMTKEEYSDFVRLKEKFERIQ</sequence>
<comment type="caution">
    <text evidence="6">The sequence shown here is derived from an EMBL/GenBank/DDBJ whole genome shotgun (WGS) entry which is preliminary data.</text>
</comment>
<evidence type="ECO:0000313" key="6">
    <source>
        <dbReference type="EMBL" id="ORY50920.1"/>
    </source>
</evidence>
<keyword evidence="3" id="KW-0862">Zinc</keyword>
<evidence type="ECO:0000256" key="4">
    <source>
        <dbReference type="PROSITE-ProRule" id="PRU00134"/>
    </source>
</evidence>
<dbReference type="Proteomes" id="UP000193642">
    <property type="component" value="Unassembled WGS sequence"/>
</dbReference>
<dbReference type="AlphaFoldDB" id="A0A1Y2CV29"/>
<keyword evidence="2 4" id="KW-0863">Zinc-finger</keyword>
<dbReference type="SUPFAM" id="SSF144232">
    <property type="entry name" value="HIT/MYND zinc finger-like"/>
    <property type="match status" value="1"/>
</dbReference>
<keyword evidence="7" id="KW-1185">Reference proteome</keyword>
<evidence type="ECO:0000256" key="3">
    <source>
        <dbReference type="ARBA" id="ARBA00022833"/>
    </source>
</evidence>
<evidence type="ECO:0000256" key="2">
    <source>
        <dbReference type="ARBA" id="ARBA00022771"/>
    </source>
</evidence>
<reference evidence="6 7" key="1">
    <citation type="submission" date="2016-07" db="EMBL/GenBank/DDBJ databases">
        <title>Pervasive Adenine N6-methylation of Active Genes in Fungi.</title>
        <authorList>
            <consortium name="DOE Joint Genome Institute"/>
            <person name="Mondo S.J."/>
            <person name="Dannebaum R.O."/>
            <person name="Kuo R.C."/>
            <person name="Labutti K."/>
            <person name="Haridas S."/>
            <person name="Kuo A."/>
            <person name="Salamov A."/>
            <person name="Ahrendt S.R."/>
            <person name="Lipzen A."/>
            <person name="Sullivan W."/>
            <person name="Andreopoulos W.B."/>
            <person name="Clum A."/>
            <person name="Lindquist E."/>
            <person name="Daum C."/>
            <person name="Ramamoorthy G.K."/>
            <person name="Gryganskyi A."/>
            <person name="Culley D."/>
            <person name="Magnuson J.K."/>
            <person name="James T.Y."/>
            <person name="O'Malley M.A."/>
            <person name="Stajich J.E."/>
            <person name="Spatafora J.W."/>
            <person name="Visel A."/>
            <person name="Grigoriev I.V."/>
        </authorList>
    </citation>
    <scope>NUCLEOTIDE SEQUENCE [LARGE SCALE GENOMIC DNA]</scope>
    <source>
        <strain evidence="6 7">JEL800</strain>
    </source>
</reference>
<feature type="non-terminal residue" evidence="6">
    <location>
        <position position="463"/>
    </location>
</feature>
<protein>
    <recommendedName>
        <fullName evidence="5">MYND-type domain-containing protein</fullName>
    </recommendedName>
</protein>
<dbReference type="Pfam" id="PF01753">
    <property type="entry name" value="zf-MYND"/>
    <property type="match status" value="1"/>
</dbReference>
<dbReference type="PROSITE" id="PS01360">
    <property type="entry name" value="ZF_MYND_1"/>
    <property type="match status" value="1"/>
</dbReference>
<accession>A0A1Y2CV29</accession>
<evidence type="ECO:0000259" key="5">
    <source>
        <dbReference type="PROSITE" id="PS50865"/>
    </source>
</evidence>